<keyword evidence="2 6" id="KW-0805">Transcription regulation</keyword>
<evidence type="ECO:0000313" key="10">
    <source>
        <dbReference type="Proteomes" id="UP000004892"/>
    </source>
</evidence>
<comment type="caution">
    <text evidence="9">The sequence shown here is derived from an EMBL/GenBank/DDBJ whole genome shotgun (WGS) entry which is preliminary data.</text>
</comment>
<dbReference type="InterPro" id="IPR036388">
    <property type="entry name" value="WH-like_DNA-bd_sf"/>
</dbReference>
<dbReference type="PANTHER" id="PTHR43133">
    <property type="entry name" value="RNA POLYMERASE ECF-TYPE SIGMA FACTO"/>
    <property type="match status" value="1"/>
</dbReference>
<dbReference type="CDD" id="cd06171">
    <property type="entry name" value="Sigma70_r4"/>
    <property type="match status" value="1"/>
</dbReference>
<dbReference type="InterPro" id="IPR013324">
    <property type="entry name" value="RNA_pol_sigma_r3/r4-like"/>
</dbReference>
<evidence type="ECO:0000256" key="2">
    <source>
        <dbReference type="ARBA" id="ARBA00023015"/>
    </source>
</evidence>
<dbReference type="GO" id="GO:0003677">
    <property type="term" value="F:DNA binding"/>
    <property type="evidence" value="ECO:0007669"/>
    <property type="project" value="UniProtKB-KW"/>
</dbReference>
<dbReference type="GeneID" id="98070000"/>
<dbReference type="EMBL" id="ADMC01000026">
    <property type="protein sequence ID" value="EHP46095.1"/>
    <property type="molecule type" value="Genomic_DNA"/>
</dbReference>
<dbReference type="HOGENOM" id="CLU_047691_3_0_10"/>
<organism evidence="9 10">
    <name type="scientific">Odoribacter laneus YIT 12061</name>
    <dbReference type="NCBI Taxonomy" id="742817"/>
    <lineage>
        <taxon>Bacteria</taxon>
        <taxon>Pseudomonadati</taxon>
        <taxon>Bacteroidota</taxon>
        <taxon>Bacteroidia</taxon>
        <taxon>Bacteroidales</taxon>
        <taxon>Odoribacteraceae</taxon>
        <taxon>Odoribacter</taxon>
    </lineage>
</organism>
<evidence type="ECO:0000256" key="1">
    <source>
        <dbReference type="ARBA" id="ARBA00010641"/>
    </source>
</evidence>
<dbReference type="AlphaFoldDB" id="H1DJM6"/>
<keyword evidence="5 6" id="KW-0804">Transcription</keyword>
<dbReference type="Pfam" id="PF08281">
    <property type="entry name" value="Sigma70_r4_2"/>
    <property type="match status" value="1"/>
</dbReference>
<evidence type="ECO:0000259" key="7">
    <source>
        <dbReference type="Pfam" id="PF04542"/>
    </source>
</evidence>
<dbReference type="Gene3D" id="1.10.1740.10">
    <property type="match status" value="1"/>
</dbReference>
<dbReference type="InterPro" id="IPR000838">
    <property type="entry name" value="RNA_pol_sigma70_ECF_CS"/>
</dbReference>
<dbReference type="InterPro" id="IPR013249">
    <property type="entry name" value="RNA_pol_sigma70_r4_t2"/>
</dbReference>
<feature type="domain" description="RNA polymerase sigma-70 region 2" evidence="7">
    <location>
        <begin position="24"/>
        <end position="90"/>
    </location>
</feature>
<evidence type="ECO:0000256" key="6">
    <source>
        <dbReference type="RuleBase" id="RU000716"/>
    </source>
</evidence>
<evidence type="ECO:0000256" key="4">
    <source>
        <dbReference type="ARBA" id="ARBA00023125"/>
    </source>
</evidence>
<keyword evidence="4 6" id="KW-0238">DNA-binding</keyword>
<evidence type="ECO:0000313" key="9">
    <source>
        <dbReference type="EMBL" id="EHP46095.1"/>
    </source>
</evidence>
<reference evidence="9 10" key="1">
    <citation type="submission" date="2012-01" db="EMBL/GenBank/DDBJ databases">
        <title>The Genome Sequence of Odoribacter laneus YIT 12061.</title>
        <authorList>
            <consortium name="The Broad Institute Genome Sequencing Platform"/>
            <person name="Earl A."/>
            <person name="Ward D."/>
            <person name="Feldgarden M."/>
            <person name="Gevers D."/>
            <person name="Morotomi M."/>
            <person name="Young S.K."/>
            <person name="Zeng Q."/>
            <person name="Gargeya S."/>
            <person name="Fitzgerald M."/>
            <person name="Haas B."/>
            <person name="Abouelleil A."/>
            <person name="Alvarado L."/>
            <person name="Arachchi H.M."/>
            <person name="Berlin A."/>
            <person name="Chapman S.B."/>
            <person name="Gearin G."/>
            <person name="Goldberg J."/>
            <person name="Griggs A."/>
            <person name="Gujja S."/>
            <person name="Hansen M."/>
            <person name="Heiman D."/>
            <person name="Howarth C."/>
            <person name="Larimer J."/>
            <person name="Lui A."/>
            <person name="MacDonald P.J.P."/>
            <person name="McCowen C."/>
            <person name="Montmayeur A."/>
            <person name="Murphy C."/>
            <person name="Neiman D."/>
            <person name="Pearson M."/>
            <person name="Priest M."/>
            <person name="Roberts A."/>
            <person name="Saif S."/>
            <person name="Shea T."/>
            <person name="Sisk P."/>
            <person name="Stolte C."/>
            <person name="Sykes S."/>
            <person name="Wortman J."/>
            <person name="Nusbaum C."/>
            <person name="Birren B."/>
        </authorList>
    </citation>
    <scope>NUCLEOTIDE SEQUENCE [LARGE SCALE GENOMIC DNA]</scope>
    <source>
        <strain evidence="9 10">YIT 12061</strain>
    </source>
</reference>
<proteinExistence type="inferred from homology"/>
<dbReference type="PATRIC" id="fig|742817.3.peg.2634"/>
<dbReference type="RefSeq" id="WP_009137608.1">
    <property type="nucleotide sequence ID" value="NZ_JH594597.1"/>
</dbReference>
<accession>H1DJM6</accession>
<dbReference type="STRING" id="742817.HMPREF9449_02462"/>
<evidence type="ECO:0000259" key="8">
    <source>
        <dbReference type="Pfam" id="PF08281"/>
    </source>
</evidence>
<keyword evidence="3 6" id="KW-0731">Sigma factor</keyword>
<dbReference type="InterPro" id="IPR039425">
    <property type="entry name" value="RNA_pol_sigma-70-like"/>
</dbReference>
<dbReference type="NCBIfam" id="TIGR02937">
    <property type="entry name" value="sigma70-ECF"/>
    <property type="match status" value="1"/>
</dbReference>
<dbReference type="PANTHER" id="PTHR43133:SF45">
    <property type="entry name" value="RNA POLYMERASE ECF-TYPE SIGMA FACTOR"/>
    <property type="match status" value="1"/>
</dbReference>
<gene>
    <name evidence="9" type="ORF">HMPREF9449_02462</name>
</gene>
<protein>
    <recommendedName>
        <fullName evidence="6">RNA polymerase sigma factor</fullName>
    </recommendedName>
</protein>
<dbReference type="GO" id="GO:0016987">
    <property type="term" value="F:sigma factor activity"/>
    <property type="evidence" value="ECO:0007669"/>
    <property type="project" value="UniProtKB-KW"/>
</dbReference>
<dbReference type="PROSITE" id="PS01063">
    <property type="entry name" value="SIGMA70_ECF"/>
    <property type="match status" value="1"/>
</dbReference>
<dbReference type="GO" id="GO:0006352">
    <property type="term" value="P:DNA-templated transcription initiation"/>
    <property type="evidence" value="ECO:0007669"/>
    <property type="project" value="InterPro"/>
</dbReference>
<dbReference type="Gene3D" id="1.10.10.10">
    <property type="entry name" value="Winged helix-like DNA-binding domain superfamily/Winged helix DNA-binding domain"/>
    <property type="match status" value="1"/>
</dbReference>
<comment type="similarity">
    <text evidence="1 6">Belongs to the sigma-70 factor family. ECF subfamily.</text>
</comment>
<sequence length="183" mass="21888">MNGLDDTYYIQKVLDGKTEFFSRLVNRYSQRIYWLILKIVRRKEDAEELTQDVFVKTFRVLYTFKGDCRFSTWLYRIAYNTAISATRKKKHEFLYIEEQTINNVLDEKVEQALEDSDNEELLRKLESAREQLNPEERGLIGLFYNEEHTIEEISEISGLSIANVKVKLHRIRKKLYVIMEEMS</sequence>
<evidence type="ECO:0000256" key="3">
    <source>
        <dbReference type="ARBA" id="ARBA00023082"/>
    </source>
</evidence>
<dbReference type="Proteomes" id="UP000004892">
    <property type="component" value="Unassembled WGS sequence"/>
</dbReference>
<name>H1DJM6_9BACT</name>
<dbReference type="SUPFAM" id="SSF88659">
    <property type="entry name" value="Sigma3 and sigma4 domains of RNA polymerase sigma factors"/>
    <property type="match status" value="1"/>
</dbReference>
<dbReference type="InterPro" id="IPR013325">
    <property type="entry name" value="RNA_pol_sigma_r2"/>
</dbReference>
<evidence type="ECO:0000256" key="5">
    <source>
        <dbReference type="ARBA" id="ARBA00023163"/>
    </source>
</evidence>
<dbReference type="InterPro" id="IPR007627">
    <property type="entry name" value="RNA_pol_sigma70_r2"/>
</dbReference>
<dbReference type="InterPro" id="IPR014284">
    <property type="entry name" value="RNA_pol_sigma-70_dom"/>
</dbReference>
<dbReference type="eggNOG" id="COG1595">
    <property type="taxonomic scope" value="Bacteria"/>
</dbReference>
<dbReference type="SUPFAM" id="SSF88946">
    <property type="entry name" value="Sigma2 domain of RNA polymerase sigma factors"/>
    <property type="match status" value="1"/>
</dbReference>
<dbReference type="Pfam" id="PF04542">
    <property type="entry name" value="Sigma70_r2"/>
    <property type="match status" value="1"/>
</dbReference>
<feature type="domain" description="RNA polymerase sigma factor 70 region 4 type 2" evidence="8">
    <location>
        <begin position="123"/>
        <end position="175"/>
    </location>
</feature>
<keyword evidence="10" id="KW-1185">Reference proteome</keyword>